<proteinExistence type="predicted"/>
<dbReference type="AlphaFoldDB" id="A0A8I0AHH7"/>
<dbReference type="EMBL" id="JACOOT010000031">
    <property type="protein sequence ID" value="MBC5651992.1"/>
    <property type="molecule type" value="Genomic_DNA"/>
</dbReference>
<feature type="chain" id="PRO_5039437841" evidence="2">
    <location>
        <begin position="22"/>
        <end position="591"/>
    </location>
</feature>
<feature type="compositionally biased region" description="Basic and acidic residues" evidence="1">
    <location>
        <begin position="67"/>
        <end position="77"/>
    </location>
</feature>
<dbReference type="RefSeq" id="WP_186901626.1">
    <property type="nucleotide sequence ID" value="NZ_JACOOT010000031.1"/>
</dbReference>
<feature type="compositionally biased region" description="Basic and acidic residues" evidence="1">
    <location>
        <begin position="30"/>
        <end position="51"/>
    </location>
</feature>
<feature type="compositionally biased region" description="Polar residues" evidence="1">
    <location>
        <begin position="52"/>
        <end position="63"/>
    </location>
</feature>
<evidence type="ECO:0000256" key="1">
    <source>
        <dbReference type="SAM" id="MobiDB-lite"/>
    </source>
</evidence>
<organism evidence="3 4">
    <name type="scientific">Blautia segnis</name>
    <dbReference type="NCBI Taxonomy" id="2763030"/>
    <lineage>
        <taxon>Bacteria</taxon>
        <taxon>Bacillati</taxon>
        <taxon>Bacillota</taxon>
        <taxon>Clostridia</taxon>
        <taxon>Lachnospirales</taxon>
        <taxon>Lachnospiraceae</taxon>
        <taxon>Blautia</taxon>
    </lineage>
</organism>
<sequence>MKNKKRLLAFGLAFSMAFSLGGCKVKNSENEKSKHWGELKAENAESSDSERITGNTNSTVSDATSDDNGKADSDNSWEKASTTAYGKYPELVTYTLGQLNGANNSNLPEGNTYEDNAYTRYLKEILNVQNQSIYMEREDRYNDYVNVLVNDHTLPDVLVVCDRETLYNLVENDLIEDLTEVYANCTSPRIKAMYNSYGSQLLGAGTFDGKLMALPEAVIDHGPCLLWLRKDWMEQLGLEEPESFEEAMDIIQAFQENRMGAEEGEEPVGLVCDTNLVSVTSQNYSVEPVFEKFYAYPRRWIKDENGEIVYGSLTKETKSALAYLRELYKRGILDENFALRAQNNLRDLVVEGKCGAFFGLWWTPNNPLMEEIENDPEADWEPYYLTADYQEKNNVYTSFSDNKYVVVRKGYEHPEIIMKIVSVLFDYSRFEDKENADEINSYFGLNVDPTARPLVINVDYNEAIYNVTKDIRRVIAGTQKESNLSALEKSYYSACIKYLSGEDVTAEDWAAYKSRISAVGVLVDGNYKPLQRQYLEESDGEVPNILASLEKNAFIQLIMGEQPMDYFDTFVQEWYAQGGQELTEKIREENS</sequence>
<feature type="region of interest" description="Disordered" evidence="1">
    <location>
        <begin position="30"/>
        <end position="77"/>
    </location>
</feature>
<evidence type="ECO:0000313" key="3">
    <source>
        <dbReference type="EMBL" id="MBC5651992.1"/>
    </source>
</evidence>
<dbReference type="PANTHER" id="PTHR43649:SF12">
    <property type="entry name" value="DIACETYLCHITOBIOSE BINDING PROTEIN DASA"/>
    <property type="match status" value="1"/>
</dbReference>
<dbReference type="Gene3D" id="3.40.190.10">
    <property type="entry name" value="Periplasmic binding protein-like II"/>
    <property type="match status" value="2"/>
</dbReference>
<feature type="signal peptide" evidence="2">
    <location>
        <begin position="1"/>
        <end position="21"/>
    </location>
</feature>
<keyword evidence="4" id="KW-1185">Reference proteome</keyword>
<dbReference type="InterPro" id="IPR050490">
    <property type="entry name" value="Bact_solute-bd_prot1"/>
</dbReference>
<name>A0A8I0AHH7_9FIRM</name>
<comment type="caution">
    <text evidence="3">The sequence shown here is derived from an EMBL/GenBank/DDBJ whole genome shotgun (WGS) entry which is preliminary data.</text>
</comment>
<evidence type="ECO:0000256" key="2">
    <source>
        <dbReference type="SAM" id="SignalP"/>
    </source>
</evidence>
<gene>
    <name evidence="3" type="ORF">H8S54_12960</name>
</gene>
<accession>A0A8I0AHH7</accession>
<dbReference type="SUPFAM" id="SSF53850">
    <property type="entry name" value="Periplasmic binding protein-like II"/>
    <property type="match status" value="1"/>
</dbReference>
<reference evidence="3 4" key="1">
    <citation type="submission" date="2020-08" db="EMBL/GenBank/DDBJ databases">
        <title>Genome public.</title>
        <authorList>
            <person name="Liu C."/>
            <person name="Sun Q."/>
        </authorList>
    </citation>
    <scope>NUCLEOTIDE SEQUENCE [LARGE SCALE GENOMIC DNA]</scope>
    <source>
        <strain evidence="3 4">BX17</strain>
    </source>
</reference>
<dbReference type="PANTHER" id="PTHR43649">
    <property type="entry name" value="ARABINOSE-BINDING PROTEIN-RELATED"/>
    <property type="match status" value="1"/>
</dbReference>
<dbReference type="Proteomes" id="UP000652847">
    <property type="component" value="Unassembled WGS sequence"/>
</dbReference>
<protein>
    <submittedName>
        <fullName evidence="3">Sugar ABC transporter substrate-binding protein</fullName>
    </submittedName>
</protein>
<dbReference type="PROSITE" id="PS51257">
    <property type="entry name" value="PROKAR_LIPOPROTEIN"/>
    <property type="match status" value="1"/>
</dbReference>
<keyword evidence="2" id="KW-0732">Signal</keyword>
<evidence type="ECO:0000313" key="4">
    <source>
        <dbReference type="Proteomes" id="UP000652847"/>
    </source>
</evidence>